<comment type="similarity">
    <text evidence="8">Belongs to the anion channel-forming bestrophin (TC 1.A.46) family.</text>
</comment>
<dbReference type="Pfam" id="PF25539">
    <property type="entry name" value="Bestrophin_2"/>
    <property type="match status" value="1"/>
</dbReference>
<keyword evidence="6" id="KW-0406">Ion transport</keyword>
<evidence type="ECO:0000256" key="6">
    <source>
        <dbReference type="ARBA" id="ARBA00023065"/>
    </source>
</evidence>
<keyword evidence="5 9" id="KW-1133">Transmembrane helix</keyword>
<dbReference type="GO" id="GO:0005254">
    <property type="term" value="F:chloride channel activity"/>
    <property type="evidence" value="ECO:0007669"/>
    <property type="project" value="InterPro"/>
</dbReference>
<dbReference type="Proteomes" id="UP000191257">
    <property type="component" value="Chromosome"/>
</dbReference>
<evidence type="ECO:0000256" key="9">
    <source>
        <dbReference type="SAM" id="Phobius"/>
    </source>
</evidence>
<dbReference type="RefSeq" id="WP_080620963.1">
    <property type="nucleotide sequence ID" value="NZ_CAWMZI010000001.1"/>
</dbReference>
<evidence type="ECO:0000256" key="2">
    <source>
        <dbReference type="ARBA" id="ARBA00022448"/>
    </source>
</evidence>
<evidence type="ECO:0000256" key="5">
    <source>
        <dbReference type="ARBA" id="ARBA00022989"/>
    </source>
</evidence>
<evidence type="ECO:0000313" key="10">
    <source>
        <dbReference type="EMBL" id="ARC36165.1"/>
    </source>
</evidence>
<dbReference type="EMBL" id="CP020442">
    <property type="protein sequence ID" value="ARC36165.1"/>
    <property type="molecule type" value="Genomic_DNA"/>
</dbReference>
<keyword evidence="4 9" id="KW-0812">Transmembrane</keyword>
<keyword evidence="7 9" id="KW-0472">Membrane</keyword>
<evidence type="ECO:0000256" key="3">
    <source>
        <dbReference type="ARBA" id="ARBA00022475"/>
    </source>
</evidence>
<keyword evidence="11" id="KW-1185">Reference proteome</keyword>
<name>A0A1V0GQN1_9RHOB</name>
<evidence type="ECO:0000256" key="7">
    <source>
        <dbReference type="ARBA" id="ARBA00023136"/>
    </source>
</evidence>
<keyword evidence="2" id="KW-0813">Transport</keyword>
<dbReference type="eggNOG" id="COG3781">
    <property type="taxonomic scope" value="Bacteria"/>
</dbReference>
<dbReference type="GO" id="GO:0005886">
    <property type="term" value="C:plasma membrane"/>
    <property type="evidence" value="ECO:0007669"/>
    <property type="project" value="UniProtKB-SubCell"/>
</dbReference>
<keyword evidence="3" id="KW-1003">Cell membrane</keyword>
<evidence type="ECO:0000313" key="11">
    <source>
        <dbReference type="Proteomes" id="UP000191257"/>
    </source>
</evidence>
<dbReference type="KEGG" id="pye:A6J80_07045"/>
<accession>A0A1V0GQN1</accession>
<dbReference type="PANTHER" id="PTHR33281">
    <property type="entry name" value="UPF0187 PROTEIN YNEE"/>
    <property type="match status" value="1"/>
</dbReference>
<evidence type="ECO:0000256" key="4">
    <source>
        <dbReference type="ARBA" id="ARBA00022692"/>
    </source>
</evidence>
<dbReference type="AlphaFoldDB" id="A0A1V0GQN1"/>
<organism evidence="10 11">
    <name type="scientific">Paracoccus yeei</name>
    <dbReference type="NCBI Taxonomy" id="147645"/>
    <lineage>
        <taxon>Bacteria</taxon>
        <taxon>Pseudomonadati</taxon>
        <taxon>Pseudomonadota</taxon>
        <taxon>Alphaproteobacteria</taxon>
        <taxon>Rhodobacterales</taxon>
        <taxon>Paracoccaceae</taxon>
        <taxon>Paracoccus</taxon>
    </lineage>
</organism>
<evidence type="ECO:0000256" key="1">
    <source>
        <dbReference type="ARBA" id="ARBA00004651"/>
    </source>
</evidence>
<feature type="transmembrane region" description="Helical" evidence="9">
    <location>
        <begin position="20"/>
        <end position="40"/>
    </location>
</feature>
<feature type="transmembrane region" description="Helical" evidence="9">
    <location>
        <begin position="52"/>
        <end position="70"/>
    </location>
</feature>
<comment type="subcellular location">
    <subcellularLocation>
        <location evidence="1">Cell membrane</location>
        <topology evidence="1">Multi-pass membrane protein</topology>
    </subcellularLocation>
</comment>
<reference evidence="10" key="1">
    <citation type="submission" date="2017-12" db="EMBL/GenBank/DDBJ databases">
        <title>FDA dAtabase for Regulatory Grade micrObial Sequences (FDA-ARGOS): Supporting development and validation of Infectious Disease Dx tests.</title>
        <authorList>
            <person name="Campos J."/>
            <person name="Goldberg B."/>
            <person name="Tallon L."/>
            <person name="Sadzewicz L."/>
            <person name="Sengamalay N."/>
            <person name="Ott S."/>
            <person name="Godinez A."/>
            <person name="Nagaraj S."/>
            <person name="Vyas G."/>
            <person name="Aluvathingal J."/>
            <person name="Nadendla S."/>
            <person name="Geyer C."/>
            <person name="Nandy P."/>
            <person name="Hobson J."/>
            <person name="Sichtig H."/>
        </authorList>
    </citation>
    <scope>NUCLEOTIDE SEQUENCE</scope>
    <source>
        <strain evidence="10">FDAARGOS_252</strain>
    </source>
</reference>
<proteinExistence type="inferred from homology"/>
<protein>
    <submittedName>
        <fullName evidence="10">Bestrophin</fullName>
    </submittedName>
</protein>
<dbReference type="InterPro" id="IPR044669">
    <property type="entry name" value="YneE/VCCN1/2-like"/>
</dbReference>
<sequence>MIVRSRPGLLTLFFVLKGSIILRTWPQLFAVGLLSVIVVAAHRHAPDTVPGINPAPMTLIGIALSVFLSFRNNACYDRWWEGRKLWGQIIQSARDIARQTIVLDQGQGGPSPERRDILTAIIAFGHAAVGQLRQKTSARQAGEPALFAEPADAILHAVAAQVGGLLRQGRLAAVEALGLNDSLGRLTQALVGCERLSNTPLPFAYTLLLHRTAYLFCFLLPFGLADTLGWSTPLAAMLVAYTFFGLDALGEELEEPFGLLPNNLPISAYATMIEIHLRSALGETELPAMPVPVDYVMT</sequence>
<dbReference type="PANTHER" id="PTHR33281:SF19">
    <property type="entry name" value="VOLTAGE-DEPENDENT ANION CHANNEL-FORMING PROTEIN YNEE"/>
    <property type="match status" value="1"/>
</dbReference>
<gene>
    <name evidence="10" type="ORF">A6J80_07045</name>
</gene>
<evidence type="ECO:0000256" key="8">
    <source>
        <dbReference type="ARBA" id="ARBA00034708"/>
    </source>
</evidence>